<organism evidence="6 7">
    <name type="scientific">Alteromonas aestuariivivens</name>
    <dbReference type="NCBI Taxonomy" id="1938339"/>
    <lineage>
        <taxon>Bacteria</taxon>
        <taxon>Pseudomonadati</taxon>
        <taxon>Pseudomonadota</taxon>
        <taxon>Gammaproteobacteria</taxon>
        <taxon>Alteromonadales</taxon>
        <taxon>Alteromonadaceae</taxon>
        <taxon>Alteromonas/Salinimonas group</taxon>
        <taxon>Alteromonas</taxon>
    </lineage>
</organism>
<comment type="caution">
    <text evidence="6">The sequence shown here is derived from an EMBL/GenBank/DDBJ whole genome shotgun (WGS) entry which is preliminary data.</text>
</comment>
<dbReference type="Pfam" id="PF07804">
    <property type="entry name" value="HipA_C"/>
    <property type="match status" value="1"/>
</dbReference>
<keyword evidence="7" id="KW-1185">Reference proteome</keyword>
<dbReference type="InterPro" id="IPR017508">
    <property type="entry name" value="HipA_N1"/>
</dbReference>
<dbReference type="AlphaFoldDB" id="A0A3D8M6M1"/>
<reference evidence="7" key="1">
    <citation type="submission" date="2018-08" db="EMBL/GenBank/DDBJ databases">
        <authorList>
            <person name="Zhang J."/>
            <person name="Du Z.-J."/>
        </authorList>
    </citation>
    <scope>NUCLEOTIDE SEQUENCE [LARGE SCALE GENOMIC DNA]</scope>
    <source>
        <strain evidence="7">KCTC 52655</strain>
    </source>
</reference>
<name>A0A3D8M6M1_9ALTE</name>
<sequence length="437" mass="49080">MATLQLYLNQAHIGELIMRNDGAHQLHYASSWLTHPKARPLSLSLPLQKGRITSEQVYNYFDNLLPDSQRIRERIVKRFNAASSRPFDLLAQVGRDSVGALTILQDSYPQQSPSLDYEQLRDKRLKALLLAYQSDMPLGMAEEEELRISVAGAQEKTALLNINGQWCVPKGLTPTTHIIKLPIGQIKGPDFTLDLSDSVENEWLCIELARELGFAVPAVDIVRVDEVKALAVERFDRRWTADKNNILRLPQEDMCQAHGLPPAIKYEAEGGPGIEQIMKLLMGSSNALADRDAFMRFQVFQWLIGATDGHAKNFSIYLEAGGAYRLTPFYDILSAYPITGGQGLHLRDLSLAMGLTATKGKKRKIDQIFPRHFVATAKSVGFDPARMQSIMLKFVDELPVAIEKLKRRMHAEIPDSIQTAIFEQSLMKLERLKSAPM</sequence>
<dbReference type="PANTHER" id="PTHR37419">
    <property type="entry name" value="SERINE/THREONINE-PROTEIN KINASE TOXIN HIPA"/>
    <property type="match status" value="1"/>
</dbReference>
<protein>
    <submittedName>
        <fullName evidence="6">Type II toxin-antitoxin system HipA family toxin</fullName>
    </submittedName>
</protein>
<dbReference type="InterPro" id="IPR052028">
    <property type="entry name" value="HipA_Ser/Thr_kinase"/>
</dbReference>
<evidence type="ECO:0000259" key="5">
    <source>
        <dbReference type="Pfam" id="PF13657"/>
    </source>
</evidence>
<dbReference type="InterPro" id="IPR012893">
    <property type="entry name" value="HipA-like_C"/>
</dbReference>
<dbReference type="RefSeq" id="WP_115593080.1">
    <property type="nucleotide sequence ID" value="NZ_QRHA01000006.1"/>
</dbReference>
<evidence type="ECO:0000313" key="6">
    <source>
        <dbReference type="EMBL" id="RDV25426.1"/>
    </source>
</evidence>
<dbReference type="NCBIfam" id="TIGR03071">
    <property type="entry name" value="couple_hipA"/>
    <property type="match status" value="1"/>
</dbReference>
<keyword evidence="3" id="KW-0418">Kinase</keyword>
<proteinExistence type="inferred from homology"/>
<dbReference type="OrthoDB" id="9805913at2"/>
<dbReference type="GO" id="GO:0005829">
    <property type="term" value="C:cytosol"/>
    <property type="evidence" value="ECO:0007669"/>
    <property type="project" value="TreeGrafter"/>
</dbReference>
<evidence type="ECO:0000259" key="4">
    <source>
        <dbReference type="Pfam" id="PF07804"/>
    </source>
</evidence>
<feature type="domain" description="HipA-like C-terminal" evidence="4">
    <location>
        <begin position="148"/>
        <end position="399"/>
    </location>
</feature>
<evidence type="ECO:0000313" key="7">
    <source>
        <dbReference type="Proteomes" id="UP000256561"/>
    </source>
</evidence>
<dbReference type="CDD" id="cd17808">
    <property type="entry name" value="HipA_Ec_like"/>
    <property type="match status" value="1"/>
</dbReference>
<dbReference type="Proteomes" id="UP000256561">
    <property type="component" value="Unassembled WGS sequence"/>
</dbReference>
<accession>A0A3D8M6M1</accession>
<gene>
    <name evidence="6" type="ORF">DXV75_08960</name>
</gene>
<evidence type="ECO:0000256" key="1">
    <source>
        <dbReference type="ARBA" id="ARBA00010164"/>
    </source>
</evidence>
<evidence type="ECO:0000256" key="3">
    <source>
        <dbReference type="ARBA" id="ARBA00022777"/>
    </source>
</evidence>
<feature type="domain" description="HipA N-terminal subdomain 1" evidence="5">
    <location>
        <begin position="4"/>
        <end position="103"/>
    </location>
</feature>
<dbReference type="PANTHER" id="PTHR37419:SF1">
    <property type="entry name" value="SERINE_THREONINE-PROTEIN KINASE TOXIN HIPA"/>
    <property type="match status" value="1"/>
</dbReference>
<keyword evidence="2" id="KW-0808">Transferase</keyword>
<dbReference type="Pfam" id="PF13657">
    <property type="entry name" value="Couple_hipA"/>
    <property type="match status" value="1"/>
</dbReference>
<dbReference type="EMBL" id="QRHA01000006">
    <property type="protein sequence ID" value="RDV25426.1"/>
    <property type="molecule type" value="Genomic_DNA"/>
</dbReference>
<dbReference type="GO" id="GO:0004674">
    <property type="term" value="F:protein serine/threonine kinase activity"/>
    <property type="evidence" value="ECO:0007669"/>
    <property type="project" value="TreeGrafter"/>
</dbReference>
<evidence type="ECO:0000256" key="2">
    <source>
        <dbReference type="ARBA" id="ARBA00022679"/>
    </source>
</evidence>
<comment type="similarity">
    <text evidence="1">Belongs to the HipA Ser/Thr kinase family.</text>
</comment>